<feature type="domain" description="SIS" evidence="4">
    <location>
        <begin position="222"/>
        <end position="363"/>
    </location>
</feature>
<dbReference type="InterPro" id="IPR035464">
    <property type="entry name" value="SIS_AgaS"/>
</dbReference>
<dbReference type="Proteomes" id="UP000739284">
    <property type="component" value="Unassembled WGS sequence"/>
</dbReference>
<dbReference type="PANTHER" id="PTHR32502">
    <property type="entry name" value="N-ACETYLGALACTOSAMINE PERMEASE II COMPONENT-RELATED"/>
    <property type="match status" value="1"/>
</dbReference>
<feature type="domain" description="SIS" evidence="4">
    <location>
        <begin position="51"/>
        <end position="203"/>
    </location>
</feature>
<comment type="similarity">
    <text evidence="1">Belongs to the SIS family. AgaS subfamily.</text>
</comment>
<comment type="catalytic activity">
    <reaction evidence="3">
        <text>D-galactosamine 6-phosphate + H2O = D-tagatopyranose 1-phosphate + NH4(+)</text>
        <dbReference type="Rhea" id="RHEA:47680"/>
        <dbReference type="ChEBI" id="CHEBI:15377"/>
        <dbReference type="ChEBI" id="CHEBI:28938"/>
        <dbReference type="ChEBI" id="CHEBI:71674"/>
        <dbReference type="ChEBI" id="CHEBI:138150"/>
    </reaction>
</comment>
<dbReference type="CDD" id="cd05008">
    <property type="entry name" value="SIS_GlmS_GlmD_1"/>
    <property type="match status" value="1"/>
</dbReference>
<organism evidence="5 6">
    <name type="scientific">Rahnella ecdela</name>
    <dbReference type="NCBI Taxonomy" id="2816250"/>
    <lineage>
        <taxon>Bacteria</taxon>
        <taxon>Pseudomonadati</taxon>
        <taxon>Pseudomonadota</taxon>
        <taxon>Gammaproteobacteria</taxon>
        <taxon>Enterobacterales</taxon>
        <taxon>Yersiniaceae</taxon>
        <taxon>Rahnella</taxon>
    </lineage>
</organism>
<accession>A0ABS6LDU1</accession>
<evidence type="ECO:0000313" key="5">
    <source>
        <dbReference type="EMBL" id="MBU9844791.1"/>
    </source>
</evidence>
<sequence length="397" mass="44012">MKVSELFSYSKAWLLNHHALHTAQEIEQQPCLWKELHDMLVQTKIYWQPFLQPLLTNLQLQIVLCGAGSSAFAGRALAPWLREHCHLDVMACGTTDIVPSPLQYLDPGRPTLLISYGRSGDSPESIATVRLADQLLPQCYHLMLTCNPKGQLAQYAKGRGNVCSLVMPQGSHDQGFAMTSSFSCMTLATLLLLGPQTLEQTHAPLQQMVTLCERESLGWRVHTKKLARAGFKRAVLLGNRCFTGLAEEGALKLLELTAGKIATRYDTPMGFRHGPKFMADRDTMVLLMMSSDSYCRRYEQDLLDELRGDGLAHVVALSSIAGESLTVLNSDLDDIWLLFPYLLFIQMLALETSLSLGITPDNPCPTGEVNRVVKGVDIYPFTPATSQKSPGKIFTQE</sequence>
<dbReference type="EMBL" id="JAFMOY010000117">
    <property type="protein sequence ID" value="MBU9844791.1"/>
    <property type="molecule type" value="Genomic_DNA"/>
</dbReference>
<keyword evidence="6" id="KW-1185">Reference proteome</keyword>
<dbReference type="Pfam" id="PF01380">
    <property type="entry name" value="SIS"/>
    <property type="match status" value="1"/>
</dbReference>
<dbReference type="InterPro" id="IPR050303">
    <property type="entry name" value="GatZ_KbaZ_carbometab"/>
</dbReference>
<gene>
    <name evidence="5" type="ORF">J1784_07185</name>
</gene>
<evidence type="ECO:0000313" key="6">
    <source>
        <dbReference type="Proteomes" id="UP000739284"/>
    </source>
</evidence>
<keyword evidence="2" id="KW-0378">Hydrolase</keyword>
<dbReference type="InterPro" id="IPR035466">
    <property type="entry name" value="GlmS/AgaS_SIS"/>
</dbReference>
<dbReference type="InterPro" id="IPR001347">
    <property type="entry name" value="SIS_dom"/>
</dbReference>
<evidence type="ECO:0000256" key="3">
    <source>
        <dbReference type="ARBA" id="ARBA00029292"/>
    </source>
</evidence>
<dbReference type="InterPro" id="IPR014180">
    <property type="entry name" value="Sugar_isomerase_AgaS"/>
</dbReference>
<dbReference type="CDD" id="cd05010">
    <property type="entry name" value="SIS_AgaS_like"/>
    <property type="match status" value="1"/>
</dbReference>
<reference evidence="5 6" key="1">
    <citation type="submission" date="2021-03" db="EMBL/GenBank/DDBJ databases">
        <title>Five novel Rahnella species.</title>
        <authorList>
            <person name="Brady C."/>
            <person name="Asselin J."/>
            <person name="Beer S."/>
            <person name="Bruberg M.B."/>
            <person name="Crampton B."/>
            <person name="Venter S."/>
            <person name="Arnold D."/>
            <person name="Denman S."/>
        </authorList>
    </citation>
    <scope>NUCLEOTIDE SEQUENCE [LARGE SCALE GENOMIC DNA]</scope>
    <source>
        <strain evidence="5 6">FRB 231</strain>
    </source>
</reference>
<proteinExistence type="inferred from homology"/>
<evidence type="ECO:0000256" key="1">
    <source>
        <dbReference type="ARBA" id="ARBA00007748"/>
    </source>
</evidence>
<dbReference type="NCBIfam" id="TIGR02815">
    <property type="entry name" value="agaS_fam"/>
    <property type="match status" value="1"/>
</dbReference>
<dbReference type="PROSITE" id="PS51464">
    <property type="entry name" value="SIS"/>
    <property type="match status" value="2"/>
</dbReference>
<evidence type="ECO:0000259" key="4">
    <source>
        <dbReference type="PROSITE" id="PS51464"/>
    </source>
</evidence>
<dbReference type="PANTHER" id="PTHR32502:SF3">
    <property type="entry name" value="D-GALACTOSAMINE-6-PHOSPHATE DEAMINASE AGAS-RELATED"/>
    <property type="match status" value="1"/>
</dbReference>
<evidence type="ECO:0000256" key="2">
    <source>
        <dbReference type="ARBA" id="ARBA00022801"/>
    </source>
</evidence>
<comment type="caution">
    <text evidence="5">The sequence shown here is derived from an EMBL/GenBank/DDBJ whole genome shotgun (WGS) entry which is preliminary data.</text>
</comment>
<protein>
    <submittedName>
        <fullName evidence="5">SIS domain-containing protein</fullName>
    </submittedName>
</protein>
<name>A0ABS6LDU1_9GAMM</name>